<proteinExistence type="inferred from homology"/>
<dbReference type="Pfam" id="PF01845">
    <property type="entry name" value="CcdB"/>
    <property type="match status" value="1"/>
</dbReference>
<keyword evidence="3" id="KW-0678">Repressor</keyword>
<dbReference type="Gene3D" id="2.30.30.110">
    <property type="match status" value="1"/>
</dbReference>
<dbReference type="InterPro" id="IPR002712">
    <property type="entry name" value="CcdB"/>
</dbReference>
<dbReference type="GO" id="GO:0006276">
    <property type="term" value="P:plasmid maintenance"/>
    <property type="evidence" value="ECO:0007669"/>
    <property type="project" value="InterPro"/>
</dbReference>
<evidence type="ECO:0000256" key="1">
    <source>
        <dbReference type="ARBA" id="ARBA00005230"/>
    </source>
</evidence>
<organism evidence="8 9">
    <name type="scientific">Archangium gephyra</name>
    <dbReference type="NCBI Taxonomy" id="48"/>
    <lineage>
        <taxon>Bacteria</taxon>
        <taxon>Pseudomonadati</taxon>
        <taxon>Myxococcota</taxon>
        <taxon>Myxococcia</taxon>
        <taxon>Myxococcales</taxon>
        <taxon>Cystobacterineae</taxon>
        <taxon>Archangiaceae</taxon>
        <taxon>Archangium</taxon>
    </lineage>
</organism>
<reference evidence="8 9" key="1">
    <citation type="submission" date="2017-08" db="EMBL/GenBank/DDBJ databases">
        <title>Infants hospitalized years apart are colonized by the same room-sourced microbial strains.</title>
        <authorList>
            <person name="Brooks B."/>
            <person name="Olm M.R."/>
            <person name="Firek B.A."/>
            <person name="Baker R."/>
            <person name="Thomas B.C."/>
            <person name="Morowitz M.J."/>
            <person name="Banfield J.F."/>
        </authorList>
    </citation>
    <scope>NUCLEOTIDE SEQUENCE [LARGE SCALE GENOMIC DNA]</scope>
    <source>
        <strain evidence="8">S2_003_000_R2_14</strain>
    </source>
</reference>
<evidence type="ECO:0000256" key="5">
    <source>
        <dbReference type="ARBA" id="ARBA00023163"/>
    </source>
</evidence>
<dbReference type="AlphaFoldDB" id="A0A2W5SYV6"/>
<evidence type="ECO:0000256" key="3">
    <source>
        <dbReference type="ARBA" id="ARBA00022491"/>
    </source>
</evidence>
<keyword evidence="5" id="KW-0804">Transcription</keyword>
<evidence type="ECO:0000313" key="9">
    <source>
        <dbReference type="Proteomes" id="UP000249061"/>
    </source>
</evidence>
<gene>
    <name evidence="8" type="ORF">DI536_24405</name>
</gene>
<dbReference type="Proteomes" id="UP000249061">
    <property type="component" value="Unassembled WGS sequence"/>
</dbReference>
<accession>A0A2W5SYV6</accession>
<comment type="caution">
    <text evidence="8">The sequence shown here is derived from an EMBL/GenBank/DDBJ whole genome shotgun (WGS) entry which is preliminary data.</text>
</comment>
<evidence type="ECO:0000256" key="2">
    <source>
        <dbReference type="ARBA" id="ARBA00015075"/>
    </source>
</evidence>
<dbReference type="InterPro" id="IPR011067">
    <property type="entry name" value="Plasmid_toxin/cell-grow_inhib"/>
</dbReference>
<keyword evidence="4" id="KW-0805">Transcription regulation</keyword>
<evidence type="ECO:0000256" key="4">
    <source>
        <dbReference type="ARBA" id="ARBA00023015"/>
    </source>
</evidence>
<evidence type="ECO:0000256" key="7">
    <source>
        <dbReference type="ARBA" id="ARBA00033135"/>
    </source>
</evidence>
<protein>
    <recommendedName>
        <fullName evidence="2">Toxin CcdB</fullName>
    </recommendedName>
    <alternativeName>
        <fullName evidence="7">Cytotoxic protein CcdB</fullName>
    </alternativeName>
    <alternativeName>
        <fullName evidence="6">Protein LetD</fullName>
    </alternativeName>
</protein>
<name>A0A2W5SYV6_9BACT</name>
<comment type="similarity">
    <text evidence="1">Belongs to the CcdB toxin family.</text>
</comment>
<dbReference type="GO" id="GO:0008657">
    <property type="term" value="F:DNA topoisomerase type II (double strand cut, ATP-hydrolyzing) inhibitor activity"/>
    <property type="evidence" value="ECO:0007669"/>
    <property type="project" value="InterPro"/>
</dbReference>
<evidence type="ECO:0000256" key="6">
    <source>
        <dbReference type="ARBA" id="ARBA00029628"/>
    </source>
</evidence>
<dbReference type="SUPFAM" id="SSF50118">
    <property type="entry name" value="Cell growth inhibitor/plasmid maintenance toxic component"/>
    <property type="match status" value="1"/>
</dbReference>
<sequence length="106" mass="11767">MVKSDRFLYFRNPGNARVFPFLVVVQHRLLEGLDTRVVVPLARKEHLGTRALTRLNPQWTVEKQAVVFLAQQLGAVPRSSLGKPLGTLESKSSEILSALDVLFAGV</sequence>
<dbReference type="EMBL" id="QFQP01000024">
    <property type="protein sequence ID" value="PZR08649.1"/>
    <property type="molecule type" value="Genomic_DNA"/>
</dbReference>
<evidence type="ECO:0000313" key="8">
    <source>
        <dbReference type="EMBL" id="PZR08649.1"/>
    </source>
</evidence>